<feature type="transmembrane region" description="Helical" evidence="2">
    <location>
        <begin position="82"/>
        <end position="103"/>
    </location>
</feature>
<evidence type="ECO:0000313" key="3">
    <source>
        <dbReference type="EMBL" id="MEU0151374.1"/>
    </source>
</evidence>
<dbReference type="RefSeq" id="WP_355663450.1">
    <property type="nucleotide sequence ID" value="NZ_JBEXRX010000008.1"/>
</dbReference>
<sequence length="279" mass="29542">MLEAVAFALFVTESVAGALAAVGFTCLSLWVHVVLHECGHLVVAKLLGLPVIAVRIAPFTGWRSEVWVRPAPSATALPLRMVLFHLGGPTANLCTATVLVTAATWTSTALTRVALLGAALVAALLGVANLIPGISPRSDGRNLLRWLLVPTATRAGLRAGYYQEEVRRTLRAVTRGDHRPADPVRDLDDPRLALAAFQRRWSTGHGQSPADFIADAERLAALARADSTDPLAAAANGQARRCGHAHPGRRRRLPAADTGRRRDPGSRSGAAVVRPGVDG</sequence>
<evidence type="ECO:0000256" key="1">
    <source>
        <dbReference type="SAM" id="MobiDB-lite"/>
    </source>
</evidence>
<keyword evidence="2" id="KW-0812">Transmembrane</keyword>
<evidence type="ECO:0000313" key="4">
    <source>
        <dbReference type="Proteomes" id="UP001550348"/>
    </source>
</evidence>
<gene>
    <name evidence="3" type="ORF">ABZ071_05490</name>
</gene>
<accession>A0ABV2VF19</accession>
<feature type="transmembrane region" description="Helical" evidence="2">
    <location>
        <begin position="44"/>
        <end position="62"/>
    </location>
</feature>
<keyword evidence="2" id="KW-0472">Membrane</keyword>
<dbReference type="Proteomes" id="UP001550348">
    <property type="component" value="Unassembled WGS sequence"/>
</dbReference>
<feature type="region of interest" description="Disordered" evidence="1">
    <location>
        <begin position="231"/>
        <end position="279"/>
    </location>
</feature>
<protein>
    <submittedName>
        <fullName evidence="3">Uncharacterized protein</fullName>
    </submittedName>
</protein>
<evidence type="ECO:0000256" key="2">
    <source>
        <dbReference type="SAM" id="Phobius"/>
    </source>
</evidence>
<feature type="transmembrane region" description="Helical" evidence="2">
    <location>
        <begin position="109"/>
        <end position="131"/>
    </location>
</feature>
<name>A0ABV2VF19_9ACTN</name>
<dbReference type="EMBL" id="JBEXRX010000008">
    <property type="protein sequence ID" value="MEU0151374.1"/>
    <property type="molecule type" value="Genomic_DNA"/>
</dbReference>
<keyword evidence="4" id="KW-1185">Reference proteome</keyword>
<keyword evidence="2" id="KW-1133">Transmembrane helix</keyword>
<reference evidence="3 4" key="1">
    <citation type="submission" date="2024-06" db="EMBL/GenBank/DDBJ databases">
        <title>The Natural Products Discovery Center: Release of the First 8490 Sequenced Strains for Exploring Actinobacteria Biosynthetic Diversity.</title>
        <authorList>
            <person name="Kalkreuter E."/>
            <person name="Kautsar S.A."/>
            <person name="Yang D."/>
            <person name="Bader C.D."/>
            <person name="Teijaro C.N."/>
            <person name="Fluegel L."/>
            <person name="Davis C.M."/>
            <person name="Simpson J.R."/>
            <person name="Lauterbach L."/>
            <person name="Steele A.D."/>
            <person name="Gui C."/>
            <person name="Meng S."/>
            <person name="Li G."/>
            <person name="Viehrig K."/>
            <person name="Ye F."/>
            <person name="Su P."/>
            <person name="Kiefer A.F."/>
            <person name="Nichols A."/>
            <person name="Cepeda A.J."/>
            <person name="Yan W."/>
            <person name="Fan B."/>
            <person name="Jiang Y."/>
            <person name="Adhikari A."/>
            <person name="Zheng C.-J."/>
            <person name="Schuster L."/>
            <person name="Cowan T.M."/>
            <person name="Smanski M.J."/>
            <person name="Chevrette M.G."/>
            <person name="De Carvalho L.P.S."/>
            <person name="Shen B."/>
        </authorList>
    </citation>
    <scope>NUCLEOTIDE SEQUENCE [LARGE SCALE GENOMIC DNA]</scope>
    <source>
        <strain evidence="3 4">NPDC006286</strain>
    </source>
</reference>
<organism evidence="3 4">
    <name type="scientific">Micromonospora fulviviridis</name>
    <dbReference type="NCBI Taxonomy" id="47860"/>
    <lineage>
        <taxon>Bacteria</taxon>
        <taxon>Bacillati</taxon>
        <taxon>Actinomycetota</taxon>
        <taxon>Actinomycetes</taxon>
        <taxon>Micromonosporales</taxon>
        <taxon>Micromonosporaceae</taxon>
        <taxon>Micromonospora</taxon>
    </lineage>
</organism>
<comment type="caution">
    <text evidence="3">The sequence shown here is derived from an EMBL/GenBank/DDBJ whole genome shotgun (WGS) entry which is preliminary data.</text>
</comment>
<feature type="compositionally biased region" description="Basic residues" evidence="1">
    <location>
        <begin position="241"/>
        <end position="253"/>
    </location>
</feature>
<proteinExistence type="predicted"/>